<keyword evidence="3" id="KW-1185">Reference proteome</keyword>
<name>A0AAD7ITN9_9AGAR</name>
<feature type="compositionally biased region" description="Acidic residues" evidence="1">
    <location>
        <begin position="542"/>
        <end position="557"/>
    </location>
</feature>
<feature type="region of interest" description="Disordered" evidence="1">
    <location>
        <begin position="350"/>
        <end position="404"/>
    </location>
</feature>
<evidence type="ECO:0000313" key="2">
    <source>
        <dbReference type="EMBL" id="KAJ7749520.1"/>
    </source>
</evidence>
<feature type="compositionally biased region" description="Polar residues" evidence="1">
    <location>
        <begin position="150"/>
        <end position="163"/>
    </location>
</feature>
<dbReference type="Proteomes" id="UP001215280">
    <property type="component" value="Unassembled WGS sequence"/>
</dbReference>
<feature type="region of interest" description="Disordered" evidence="1">
    <location>
        <begin position="141"/>
        <end position="169"/>
    </location>
</feature>
<evidence type="ECO:0000256" key="1">
    <source>
        <dbReference type="SAM" id="MobiDB-lite"/>
    </source>
</evidence>
<feature type="region of interest" description="Disordered" evidence="1">
    <location>
        <begin position="508"/>
        <end position="557"/>
    </location>
</feature>
<evidence type="ECO:0000313" key="3">
    <source>
        <dbReference type="Proteomes" id="UP001215280"/>
    </source>
</evidence>
<sequence>MSSHLPVSGQGSFQDIATGAQVSAATLSDRPQKRKHQEDSENTPNAKRSRQAYCPVCYCKFATTGTRNKHIGIKKCKAVAKRRGLPIPTSFEESKNMDSRNDLQAFSEQFQAAGSAGSTALVAGPSDHRALATAFLPNGIMPPSVHSPGSDATGSHSTQQSPGAGSVLPLTHGHRLFLEQPSLPEQLQPSTIPMALQRSAFLPEQHSTSSSVYPLQLSRSTSLIRPQDAYRTGSLLRGSASFGAFDAESAAARSYEQSVEPALATQQPRPQGRTREDVAAWTSWYRQSWKDNLERVPKIQVPSPKAISGPSQIQDPPSPLALQSPNPAHETPPQPLQWIQCTGNNGAVMMPPFNPPRAQPNAIAGPSNRKKKKRRSRTPDFQFESIQLEQGGSSVGSSPMSEPRNEPFAFHQPPYAVQDTGAMGEGVLFQNESLAFEQLQYAAPQEHAAQDADAVSQNEWDTLYAHAQQLLSAASTEFVAQDTGALPQSDWDAFYAQFLFPETYTAPGVDAQGSETQIAPASSPARETTPAAEAKESAEARDETDEAPELEEQLPFEEELELLLASEAKKPSR</sequence>
<feature type="compositionally biased region" description="Polar residues" evidence="1">
    <location>
        <begin position="1"/>
        <end position="26"/>
    </location>
</feature>
<feature type="compositionally biased region" description="Polar residues" evidence="1">
    <location>
        <begin position="309"/>
        <end position="326"/>
    </location>
</feature>
<proteinExistence type="predicted"/>
<protein>
    <submittedName>
        <fullName evidence="2">Uncharacterized protein</fullName>
    </submittedName>
</protein>
<feature type="compositionally biased region" description="Polar residues" evidence="1">
    <location>
        <begin position="384"/>
        <end position="400"/>
    </location>
</feature>
<feature type="region of interest" description="Disordered" evidence="1">
    <location>
        <begin position="256"/>
        <end position="276"/>
    </location>
</feature>
<comment type="caution">
    <text evidence="2">The sequence shown here is derived from an EMBL/GenBank/DDBJ whole genome shotgun (WGS) entry which is preliminary data.</text>
</comment>
<dbReference type="EMBL" id="JARJLG010000085">
    <property type="protein sequence ID" value="KAJ7749520.1"/>
    <property type="molecule type" value="Genomic_DNA"/>
</dbReference>
<accession>A0AAD7ITN9</accession>
<reference evidence="2" key="1">
    <citation type="submission" date="2023-03" db="EMBL/GenBank/DDBJ databases">
        <title>Massive genome expansion in bonnet fungi (Mycena s.s.) driven by repeated elements and novel gene families across ecological guilds.</title>
        <authorList>
            <consortium name="Lawrence Berkeley National Laboratory"/>
            <person name="Harder C.B."/>
            <person name="Miyauchi S."/>
            <person name="Viragh M."/>
            <person name="Kuo A."/>
            <person name="Thoen E."/>
            <person name="Andreopoulos B."/>
            <person name="Lu D."/>
            <person name="Skrede I."/>
            <person name="Drula E."/>
            <person name="Henrissat B."/>
            <person name="Morin E."/>
            <person name="Kohler A."/>
            <person name="Barry K."/>
            <person name="LaButti K."/>
            <person name="Morin E."/>
            <person name="Salamov A."/>
            <person name="Lipzen A."/>
            <person name="Mereny Z."/>
            <person name="Hegedus B."/>
            <person name="Baldrian P."/>
            <person name="Stursova M."/>
            <person name="Weitz H."/>
            <person name="Taylor A."/>
            <person name="Grigoriev I.V."/>
            <person name="Nagy L.G."/>
            <person name="Martin F."/>
            <person name="Kauserud H."/>
        </authorList>
    </citation>
    <scope>NUCLEOTIDE SEQUENCE</scope>
    <source>
        <strain evidence="2">CBHHK188m</strain>
    </source>
</reference>
<feature type="region of interest" description="Disordered" evidence="1">
    <location>
        <begin position="1"/>
        <end position="47"/>
    </location>
</feature>
<dbReference type="AlphaFoldDB" id="A0AAD7ITN9"/>
<organism evidence="2 3">
    <name type="scientific">Mycena maculata</name>
    <dbReference type="NCBI Taxonomy" id="230809"/>
    <lineage>
        <taxon>Eukaryota</taxon>
        <taxon>Fungi</taxon>
        <taxon>Dikarya</taxon>
        <taxon>Basidiomycota</taxon>
        <taxon>Agaricomycotina</taxon>
        <taxon>Agaricomycetes</taxon>
        <taxon>Agaricomycetidae</taxon>
        <taxon>Agaricales</taxon>
        <taxon>Marasmiineae</taxon>
        <taxon>Mycenaceae</taxon>
        <taxon>Mycena</taxon>
    </lineage>
</organism>
<feature type="region of interest" description="Disordered" evidence="1">
    <location>
        <begin position="300"/>
        <end position="334"/>
    </location>
</feature>
<gene>
    <name evidence="2" type="ORF">DFH07DRAFT_1034861</name>
</gene>